<dbReference type="SUPFAM" id="SSF51735">
    <property type="entry name" value="NAD(P)-binding Rossmann-fold domains"/>
    <property type="match status" value="1"/>
</dbReference>
<name>A0AA40BY13_9PEZI</name>
<dbReference type="AlphaFoldDB" id="A0AA40BY13"/>
<gene>
    <name evidence="5" type="ORF">B0T17DRAFT_509377</name>
</gene>
<keyword evidence="6" id="KW-1185">Reference proteome</keyword>
<dbReference type="CDD" id="cd08249">
    <property type="entry name" value="enoyl_reductase_like"/>
    <property type="match status" value="1"/>
</dbReference>
<evidence type="ECO:0000256" key="1">
    <source>
        <dbReference type="ARBA" id="ARBA00008072"/>
    </source>
</evidence>
<evidence type="ECO:0000313" key="6">
    <source>
        <dbReference type="Proteomes" id="UP001174934"/>
    </source>
</evidence>
<dbReference type="GO" id="GO:0016651">
    <property type="term" value="F:oxidoreductase activity, acting on NAD(P)H"/>
    <property type="evidence" value="ECO:0007669"/>
    <property type="project" value="InterPro"/>
</dbReference>
<comment type="caution">
    <text evidence="5">The sequence shown here is derived from an EMBL/GenBank/DDBJ whole genome shotgun (WGS) entry which is preliminary data.</text>
</comment>
<dbReference type="Proteomes" id="UP001174934">
    <property type="component" value="Unassembled WGS sequence"/>
</dbReference>
<dbReference type="PANTHER" id="PTHR45348:SF2">
    <property type="entry name" value="ZINC-TYPE ALCOHOL DEHYDROGENASE-LIKE PROTEIN C2E1P3.01"/>
    <property type="match status" value="1"/>
</dbReference>
<dbReference type="InterPro" id="IPR047122">
    <property type="entry name" value="Trans-enoyl_RdTase-like"/>
</dbReference>
<protein>
    <submittedName>
        <fullName evidence="5">Zinc binding dehydrogenase</fullName>
    </submittedName>
</protein>
<organism evidence="5 6">
    <name type="scientific">Bombardia bombarda</name>
    <dbReference type="NCBI Taxonomy" id="252184"/>
    <lineage>
        <taxon>Eukaryota</taxon>
        <taxon>Fungi</taxon>
        <taxon>Dikarya</taxon>
        <taxon>Ascomycota</taxon>
        <taxon>Pezizomycotina</taxon>
        <taxon>Sordariomycetes</taxon>
        <taxon>Sordariomycetidae</taxon>
        <taxon>Sordariales</taxon>
        <taxon>Lasiosphaeriaceae</taxon>
        <taxon>Bombardia</taxon>
    </lineage>
</organism>
<dbReference type="Gene3D" id="3.40.50.720">
    <property type="entry name" value="NAD(P)-binding Rossmann-like Domain"/>
    <property type="match status" value="1"/>
</dbReference>
<evidence type="ECO:0000256" key="3">
    <source>
        <dbReference type="SAM" id="MobiDB-lite"/>
    </source>
</evidence>
<dbReference type="InterPro" id="IPR036291">
    <property type="entry name" value="NAD(P)-bd_dom_sf"/>
</dbReference>
<feature type="region of interest" description="Disordered" evidence="3">
    <location>
        <begin position="1"/>
        <end position="24"/>
    </location>
</feature>
<dbReference type="InterPro" id="IPR011032">
    <property type="entry name" value="GroES-like_sf"/>
</dbReference>
<dbReference type="SMART" id="SM00829">
    <property type="entry name" value="PKS_ER"/>
    <property type="match status" value="1"/>
</dbReference>
<evidence type="ECO:0000256" key="2">
    <source>
        <dbReference type="ARBA" id="ARBA00023002"/>
    </source>
</evidence>
<reference evidence="5" key="1">
    <citation type="submission" date="2023-06" db="EMBL/GenBank/DDBJ databases">
        <title>Genome-scale phylogeny and comparative genomics of the fungal order Sordariales.</title>
        <authorList>
            <consortium name="Lawrence Berkeley National Laboratory"/>
            <person name="Hensen N."/>
            <person name="Bonometti L."/>
            <person name="Westerberg I."/>
            <person name="Brannstrom I.O."/>
            <person name="Guillou S."/>
            <person name="Cros-Aarteil S."/>
            <person name="Calhoun S."/>
            <person name="Haridas S."/>
            <person name="Kuo A."/>
            <person name="Mondo S."/>
            <person name="Pangilinan J."/>
            <person name="Riley R."/>
            <person name="LaButti K."/>
            <person name="Andreopoulos B."/>
            <person name="Lipzen A."/>
            <person name="Chen C."/>
            <person name="Yanf M."/>
            <person name="Daum C."/>
            <person name="Ng V."/>
            <person name="Clum A."/>
            <person name="Steindorff A."/>
            <person name="Ohm R."/>
            <person name="Martin F."/>
            <person name="Silar P."/>
            <person name="Natvig D."/>
            <person name="Lalanne C."/>
            <person name="Gautier V."/>
            <person name="Ament-velasquez S.L."/>
            <person name="Kruys A."/>
            <person name="Hutchinson M.I."/>
            <person name="Powell A.J."/>
            <person name="Barry K."/>
            <person name="Miller A.N."/>
            <person name="Grigoriev I.V."/>
            <person name="Debuchy R."/>
            <person name="Gladieux P."/>
            <person name="Thoren M.H."/>
            <person name="Johannesson H."/>
        </authorList>
    </citation>
    <scope>NUCLEOTIDE SEQUENCE</scope>
    <source>
        <strain evidence="5">SMH3391-2</strain>
    </source>
</reference>
<sequence>MSMHRAAVLPQKGGPLSVQERVTPEPGPNELLIEVMAVALNPVDHHQRDFGLPPVPVYPAVIGSDVSGIVVKTGSNASLPGTTKPLVAGDRVIAFASSFYQSGSPDYGAFQKYVLAQPEGVIPLPAGLSFEEGAVFPLAVLTALTAWTTIGIPLNTRYAPEDRQAVLIWGGASSVGTLAIQSARTLGFTRVYATASPKHHEYLKRLGAHAVFDYKAVDVVKQIVDECQKDGVKLETAHCVVNGSLQPTLDVLKETKRHGVVAKVAHSPLLPPDHPNLDGTEIKFNYPIMDPTERDKHMYECFHDWLQDGLQSGSVVPSPSPQIEGGGLEGLNLALDKLRAGVSGTKIVVPI</sequence>
<comment type="similarity">
    <text evidence="1">Belongs to the zinc-containing alcohol dehydrogenase family.</text>
</comment>
<dbReference type="PANTHER" id="PTHR45348">
    <property type="entry name" value="HYPOTHETICAL OXIDOREDUCTASE (EUROFUNG)"/>
    <property type="match status" value="1"/>
</dbReference>
<dbReference type="EMBL" id="JAULSR010000005">
    <property type="protein sequence ID" value="KAK0617782.1"/>
    <property type="molecule type" value="Genomic_DNA"/>
</dbReference>
<dbReference type="InterPro" id="IPR013149">
    <property type="entry name" value="ADH-like_C"/>
</dbReference>
<dbReference type="InterPro" id="IPR013154">
    <property type="entry name" value="ADH-like_N"/>
</dbReference>
<accession>A0AA40BY13</accession>
<dbReference type="Gene3D" id="3.90.180.10">
    <property type="entry name" value="Medium-chain alcohol dehydrogenases, catalytic domain"/>
    <property type="match status" value="1"/>
</dbReference>
<evidence type="ECO:0000259" key="4">
    <source>
        <dbReference type="SMART" id="SM00829"/>
    </source>
</evidence>
<dbReference type="Pfam" id="PF00107">
    <property type="entry name" value="ADH_zinc_N"/>
    <property type="match status" value="1"/>
</dbReference>
<dbReference type="Pfam" id="PF08240">
    <property type="entry name" value="ADH_N"/>
    <property type="match status" value="1"/>
</dbReference>
<feature type="domain" description="Enoyl reductase (ER)" evidence="4">
    <location>
        <begin position="13"/>
        <end position="349"/>
    </location>
</feature>
<keyword evidence="2" id="KW-0560">Oxidoreductase</keyword>
<evidence type="ECO:0000313" key="5">
    <source>
        <dbReference type="EMBL" id="KAK0617782.1"/>
    </source>
</evidence>
<dbReference type="SUPFAM" id="SSF50129">
    <property type="entry name" value="GroES-like"/>
    <property type="match status" value="1"/>
</dbReference>
<proteinExistence type="inferred from homology"/>
<dbReference type="InterPro" id="IPR020843">
    <property type="entry name" value="ER"/>
</dbReference>